<dbReference type="GO" id="GO:0008236">
    <property type="term" value="F:serine-type peptidase activity"/>
    <property type="evidence" value="ECO:0007669"/>
    <property type="project" value="UniProtKB-KW"/>
</dbReference>
<gene>
    <name evidence="6" type="primary">Fap</name>
    <name evidence="6" type="ORF">FJT64_019491</name>
</gene>
<dbReference type="PANTHER" id="PTHR11731:SF200">
    <property type="entry name" value="DIPEPTIDYL PEPTIDASE 10, ISOFORM B"/>
    <property type="match status" value="1"/>
</dbReference>
<feature type="region of interest" description="Disordered" evidence="4">
    <location>
        <begin position="319"/>
        <end position="342"/>
    </location>
</feature>
<feature type="region of interest" description="Disordered" evidence="4">
    <location>
        <begin position="354"/>
        <end position="373"/>
    </location>
</feature>
<comment type="caution">
    <text evidence="6">The sequence shown here is derived from an EMBL/GenBank/DDBJ whole genome shotgun (WGS) entry which is preliminary data.</text>
</comment>
<keyword evidence="7" id="KW-1185">Reference proteome</keyword>
<dbReference type="Proteomes" id="UP000440578">
    <property type="component" value="Unassembled WGS sequence"/>
</dbReference>
<dbReference type="InterPro" id="IPR029058">
    <property type="entry name" value="AB_hydrolase_fold"/>
</dbReference>
<name>A0A6A4WPW3_AMPAM</name>
<keyword evidence="1" id="KW-0031">Aminopeptidase</keyword>
<organism evidence="6 7">
    <name type="scientific">Amphibalanus amphitrite</name>
    <name type="common">Striped barnacle</name>
    <name type="synonym">Balanus amphitrite</name>
    <dbReference type="NCBI Taxonomy" id="1232801"/>
    <lineage>
        <taxon>Eukaryota</taxon>
        <taxon>Metazoa</taxon>
        <taxon>Ecdysozoa</taxon>
        <taxon>Arthropoda</taxon>
        <taxon>Crustacea</taxon>
        <taxon>Multicrustacea</taxon>
        <taxon>Cirripedia</taxon>
        <taxon>Thoracica</taxon>
        <taxon>Thoracicalcarea</taxon>
        <taxon>Balanomorpha</taxon>
        <taxon>Balanoidea</taxon>
        <taxon>Balanidae</taxon>
        <taxon>Amphibalaninae</taxon>
        <taxon>Amphibalanus</taxon>
    </lineage>
</organism>
<evidence type="ECO:0000256" key="3">
    <source>
        <dbReference type="ARBA" id="ARBA00023180"/>
    </source>
</evidence>
<evidence type="ECO:0000256" key="1">
    <source>
        <dbReference type="ARBA" id="ARBA00022438"/>
    </source>
</evidence>
<evidence type="ECO:0000259" key="5">
    <source>
        <dbReference type="Pfam" id="PF00326"/>
    </source>
</evidence>
<dbReference type="Gene3D" id="3.40.50.1820">
    <property type="entry name" value="alpha/beta hydrolase"/>
    <property type="match status" value="1"/>
</dbReference>
<keyword evidence="3" id="KW-0325">Glycoprotein</keyword>
<dbReference type="InterPro" id="IPR001375">
    <property type="entry name" value="Peptidase_S9_cat"/>
</dbReference>
<evidence type="ECO:0000313" key="7">
    <source>
        <dbReference type="Proteomes" id="UP000440578"/>
    </source>
</evidence>
<keyword evidence="1" id="KW-0378">Hydrolase</keyword>
<dbReference type="GO" id="GO:0005886">
    <property type="term" value="C:plasma membrane"/>
    <property type="evidence" value="ECO:0007669"/>
    <property type="project" value="TreeGrafter"/>
</dbReference>
<keyword evidence="2" id="KW-0720">Serine protease</keyword>
<dbReference type="GO" id="GO:0008239">
    <property type="term" value="F:dipeptidyl-peptidase activity"/>
    <property type="evidence" value="ECO:0007669"/>
    <property type="project" value="TreeGrafter"/>
</dbReference>
<protein>
    <submittedName>
        <fullName evidence="6">Prolyl endopeptidase FAP</fullName>
    </submittedName>
</protein>
<sequence length="373" mass="40060">MRTIYRETDLVSYSLLVRVAFDPSEPPGADGVAWSVDWPAYLASQRQTVVADVTLPVRSTGKWSPVSDTSALREVVEGLLSQLKFVDAQRVAIEGRGLGALLALRLLAQPASVVSCAVAIAPITSWHSYEAFVSGQKKRQEVEDVLTEQLFAVNNMLGSIQRHVKRLDDWEEAVGGLESRLDDLSAGEEAVSNQAADTLQRVEALSETSSAARSELGDVVAAQESTAQALVALRGNLIQSVAAVAESMSGLASSQASEHNETRSACGDIGGAALTEPLAELRTAVGRVTELAHRTEETLDDGLQRVDSRLQETGEQLTQLGQEVQDERQTRLTPTTPPPTVDPLQTFLDALKASLNEQKTSPPKSATPSMNYD</sequence>
<feature type="domain" description="Peptidase S9 prolyl oligopeptidase catalytic" evidence="5">
    <location>
        <begin position="74"/>
        <end position="132"/>
    </location>
</feature>
<keyword evidence="1" id="KW-0645">Protease</keyword>
<evidence type="ECO:0000256" key="2">
    <source>
        <dbReference type="ARBA" id="ARBA00022825"/>
    </source>
</evidence>
<reference evidence="6 7" key="1">
    <citation type="submission" date="2019-07" db="EMBL/GenBank/DDBJ databases">
        <title>Draft genome assembly of a fouling barnacle, Amphibalanus amphitrite (Darwin, 1854): The first reference genome for Thecostraca.</title>
        <authorList>
            <person name="Kim W."/>
        </authorList>
    </citation>
    <scope>NUCLEOTIDE SEQUENCE [LARGE SCALE GENOMIC DNA]</scope>
    <source>
        <strain evidence="6">SNU_AA5</strain>
        <tissue evidence="6">Soma without cirri and trophi</tissue>
    </source>
</reference>
<dbReference type="EMBL" id="VIIS01000406">
    <property type="protein sequence ID" value="KAF0309397.1"/>
    <property type="molecule type" value="Genomic_DNA"/>
</dbReference>
<dbReference type="SUPFAM" id="SSF53474">
    <property type="entry name" value="alpha/beta-Hydrolases"/>
    <property type="match status" value="1"/>
</dbReference>
<dbReference type="GO" id="GO:0004177">
    <property type="term" value="F:aminopeptidase activity"/>
    <property type="evidence" value="ECO:0007669"/>
    <property type="project" value="UniProtKB-KW"/>
</dbReference>
<dbReference type="GO" id="GO:0006508">
    <property type="term" value="P:proteolysis"/>
    <property type="evidence" value="ECO:0007669"/>
    <property type="project" value="InterPro"/>
</dbReference>
<accession>A0A6A4WPW3</accession>
<evidence type="ECO:0000256" key="4">
    <source>
        <dbReference type="SAM" id="MobiDB-lite"/>
    </source>
</evidence>
<dbReference type="Pfam" id="PF00326">
    <property type="entry name" value="Peptidase_S9"/>
    <property type="match status" value="1"/>
</dbReference>
<dbReference type="InterPro" id="IPR050278">
    <property type="entry name" value="Serine_Prot_S9B/DPPIV"/>
</dbReference>
<evidence type="ECO:0000313" key="6">
    <source>
        <dbReference type="EMBL" id="KAF0309397.1"/>
    </source>
</evidence>
<proteinExistence type="predicted"/>
<dbReference type="OrthoDB" id="16520at2759"/>
<dbReference type="PANTHER" id="PTHR11731">
    <property type="entry name" value="PROTEASE FAMILY S9B,C DIPEPTIDYL-PEPTIDASE IV-RELATED"/>
    <property type="match status" value="1"/>
</dbReference>
<feature type="compositionally biased region" description="Polar residues" evidence="4">
    <location>
        <begin position="355"/>
        <end position="373"/>
    </location>
</feature>
<dbReference type="AlphaFoldDB" id="A0A6A4WPW3"/>